<dbReference type="RefSeq" id="WP_021925785.1">
    <property type="nucleotide sequence ID" value="NZ_JACOOT010000003.1"/>
</dbReference>
<organism evidence="2 3">
    <name type="scientific">Blautia segnis</name>
    <dbReference type="NCBI Taxonomy" id="2763030"/>
    <lineage>
        <taxon>Bacteria</taxon>
        <taxon>Bacillati</taxon>
        <taxon>Bacillota</taxon>
        <taxon>Clostridia</taxon>
        <taxon>Lachnospirales</taxon>
        <taxon>Lachnospiraceae</taxon>
        <taxon>Blautia</taxon>
    </lineage>
</organism>
<name>A0A8I0DPW6_9FIRM</name>
<feature type="signal peptide" evidence="1">
    <location>
        <begin position="1"/>
        <end position="24"/>
    </location>
</feature>
<gene>
    <name evidence="2" type="ORF">H8S54_01690</name>
</gene>
<proteinExistence type="predicted"/>
<dbReference type="EMBL" id="JACOOT010000003">
    <property type="protein sequence ID" value="MBC5649866.1"/>
    <property type="molecule type" value="Genomic_DNA"/>
</dbReference>
<protein>
    <submittedName>
        <fullName evidence="2">Substrate-binding domain-containing protein</fullName>
    </submittedName>
</protein>
<feature type="chain" id="PRO_5034931706" evidence="1">
    <location>
        <begin position="25"/>
        <end position="419"/>
    </location>
</feature>
<evidence type="ECO:0000313" key="2">
    <source>
        <dbReference type="EMBL" id="MBC5649866.1"/>
    </source>
</evidence>
<evidence type="ECO:0000313" key="3">
    <source>
        <dbReference type="Proteomes" id="UP000652847"/>
    </source>
</evidence>
<dbReference type="InterPro" id="IPR028082">
    <property type="entry name" value="Peripla_BP_I"/>
</dbReference>
<dbReference type="Proteomes" id="UP000652847">
    <property type="component" value="Unassembled WGS sequence"/>
</dbReference>
<dbReference type="AlphaFoldDB" id="A0A8I0DPW6"/>
<reference evidence="2 3" key="1">
    <citation type="submission" date="2020-08" db="EMBL/GenBank/DDBJ databases">
        <title>Genome public.</title>
        <authorList>
            <person name="Liu C."/>
            <person name="Sun Q."/>
        </authorList>
    </citation>
    <scope>NUCLEOTIDE SEQUENCE [LARGE SCALE GENOMIC DNA]</scope>
    <source>
        <strain evidence="2 3">BX17</strain>
    </source>
</reference>
<dbReference type="SUPFAM" id="SSF53822">
    <property type="entry name" value="Periplasmic binding protein-like I"/>
    <property type="match status" value="1"/>
</dbReference>
<dbReference type="Gene3D" id="3.40.50.2300">
    <property type="match status" value="1"/>
</dbReference>
<keyword evidence="1" id="KW-0732">Signal</keyword>
<evidence type="ECO:0000256" key="1">
    <source>
        <dbReference type="SAM" id="SignalP"/>
    </source>
</evidence>
<keyword evidence="3" id="KW-1185">Reference proteome</keyword>
<comment type="caution">
    <text evidence="2">The sequence shown here is derived from an EMBL/GenBank/DDBJ whole genome shotgun (WGS) entry which is preliminary data.</text>
</comment>
<accession>A0A8I0DPW6</accession>
<sequence>MMKKILTLMMSTALLFGTQSTVFADTGNYAEGDVHTIGVILYDPDSAEMEMFADYYRDYIEEGFPVKFIFSGKVADSEAEKAFITEAKAEGAEGIISFAGYADGLQDVIKTCEKEEIYYALGSNTVSDENYEAIKDNPWYMGSVGPDLETVYQAGCDMAEFFLEKGARNIVIMSGGAASGNRLHQVRTWGMLNTLEEKAGLVLTKDARTIDAEALSMTDEVIQLSDKEGNLHVTICPGYTEMDGAGLANLETAFAAGDCDTLMSAFHAASYLDKISEKEKEQNSNIMVGAIDSFSEQNFEVFQEKDSFGNTPIDYVRGKYASMAGPAFAMIYNAITGNPDAVEEDGEAVRLYQNLWTAKTEDEYIELYSYATGIYENAYSCDDLMQIIKQFNEDTTPQSFQALTEASDVESAKERIFAE</sequence>